<keyword evidence="1" id="KW-1185">Reference proteome</keyword>
<reference evidence="2" key="1">
    <citation type="submission" date="2016-11" db="UniProtKB">
        <authorList>
            <consortium name="WormBaseParasite"/>
        </authorList>
    </citation>
    <scope>IDENTIFICATION</scope>
</reference>
<protein>
    <submittedName>
        <fullName evidence="2">Uncharacterized protein</fullName>
    </submittedName>
</protein>
<evidence type="ECO:0000313" key="1">
    <source>
        <dbReference type="Proteomes" id="UP000095283"/>
    </source>
</evidence>
<sequence length="32" mass="4034">MYYLSTTELFNYKMKQEEYEELKKRTLIHSIC</sequence>
<dbReference type="AlphaFoldDB" id="A0A1I7WWN9"/>
<evidence type="ECO:0000313" key="2">
    <source>
        <dbReference type="WBParaSite" id="Hba_09615"/>
    </source>
</evidence>
<proteinExistence type="predicted"/>
<name>A0A1I7WWN9_HETBA</name>
<dbReference type="WBParaSite" id="Hba_09615">
    <property type="protein sequence ID" value="Hba_09615"/>
    <property type="gene ID" value="Hba_09615"/>
</dbReference>
<dbReference type="Proteomes" id="UP000095283">
    <property type="component" value="Unplaced"/>
</dbReference>
<accession>A0A1I7WWN9</accession>
<organism evidence="1 2">
    <name type="scientific">Heterorhabditis bacteriophora</name>
    <name type="common">Entomopathogenic nematode worm</name>
    <dbReference type="NCBI Taxonomy" id="37862"/>
    <lineage>
        <taxon>Eukaryota</taxon>
        <taxon>Metazoa</taxon>
        <taxon>Ecdysozoa</taxon>
        <taxon>Nematoda</taxon>
        <taxon>Chromadorea</taxon>
        <taxon>Rhabditida</taxon>
        <taxon>Rhabditina</taxon>
        <taxon>Rhabditomorpha</taxon>
        <taxon>Strongyloidea</taxon>
        <taxon>Heterorhabditidae</taxon>
        <taxon>Heterorhabditis</taxon>
    </lineage>
</organism>